<keyword evidence="3" id="KW-1185">Reference proteome</keyword>
<proteinExistence type="predicted"/>
<evidence type="ECO:0000313" key="2">
    <source>
        <dbReference type="EMBL" id="VDN42984.1"/>
    </source>
</evidence>
<accession>A0A183EUA7</accession>
<dbReference type="WBParaSite" id="GPUH_0002457801-mRNA-1">
    <property type="protein sequence ID" value="GPUH_0002457801-mRNA-1"/>
    <property type="gene ID" value="GPUH_0002457801"/>
</dbReference>
<gene>
    <name evidence="2" type="ORF">GPUH_LOCUS24548</name>
</gene>
<organism evidence="4">
    <name type="scientific">Gongylonema pulchrum</name>
    <dbReference type="NCBI Taxonomy" id="637853"/>
    <lineage>
        <taxon>Eukaryota</taxon>
        <taxon>Metazoa</taxon>
        <taxon>Ecdysozoa</taxon>
        <taxon>Nematoda</taxon>
        <taxon>Chromadorea</taxon>
        <taxon>Rhabditida</taxon>
        <taxon>Spirurina</taxon>
        <taxon>Spiruromorpha</taxon>
        <taxon>Spiruroidea</taxon>
        <taxon>Gongylonematidae</taxon>
        <taxon>Gongylonema</taxon>
    </lineage>
</organism>
<feature type="compositionally biased region" description="Low complexity" evidence="1">
    <location>
        <begin position="71"/>
        <end position="87"/>
    </location>
</feature>
<name>A0A183EUA7_9BILA</name>
<feature type="compositionally biased region" description="Basic residues" evidence="1">
    <location>
        <begin position="88"/>
        <end position="104"/>
    </location>
</feature>
<protein>
    <submittedName>
        <fullName evidence="4">CG14230</fullName>
    </submittedName>
</protein>
<dbReference type="Proteomes" id="UP000271098">
    <property type="component" value="Unassembled WGS sequence"/>
</dbReference>
<dbReference type="AlphaFoldDB" id="A0A183EUA7"/>
<feature type="region of interest" description="Disordered" evidence="1">
    <location>
        <begin position="65"/>
        <end position="147"/>
    </location>
</feature>
<dbReference type="SUPFAM" id="SSF81995">
    <property type="entry name" value="beta-sandwich domain of Sec23/24"/>
    <property type="match status" value="1"/>
</dbReference>
<evidence type="ECO:0000313" key="4">
    <source>
        <dbReference type="WBParaSite" id="GPUH_0002457801-mRNA-1"/>
    </source>
</evidence>
<sequence>MCCKLRPHRCDIRRWVQILYIVFLWNQAQKLILDRHMVVDYLTPQLNDEIAKGEKERQFLSFFSGRASSSQQQNQHQQQQHQQQQHHQQQHHHQQQQQPHHHHQQQQQQHHQQQQRHSPRRESEERRVRKRRWEERDDEDRYQYRGEERPRPLRDAIAPAVAAPLPVINVPVEAPAVRPAAADQPLTLQQRIDKLINLTESQRRDNIG</sequence>
<dbReference type="EMBL" id="UYRT01101528">
    <property type="protein sequence ID" value="VDN42984.1"/>
    <property type="molecule type" value="Genomic_DNA"/>
</dbReference>
<evidence type="ECO:0000256" key="1">
    <source>
        <dbReference type="SAM" id="MobiDB-lite"/>
    </source>
</evidence>
<reference evidence="4" key="1">
    <citation type="submission" date="2016-06" db="UniProtKB">
        <authorList>
            <consortium name="WormBaseParasite"/>
        </authorList>
    </citation>
    <scope>IDENTIFICATION</scope>
</reference>
<feature type="compositionally biased region" description="Basic and acidic residues" evidence="1">
    <location>
        <begin position="120"/>
        <end position="147"/>
    </location>
</feature>
<evidence type="ECO:0000313" key="3">
    <source>
        <dbReference type="Proteomes" id="UP000271098"/>
    </source>
</evidence>
<reference evidence="2 3" key="2">
    <citation type="submission" date="2018-11" db="EMBL/GenBank/DDBJ databases">
        <authorList>
            <consortium name="Pathogen Informatics"/>
        </authorList>
    </citation>
    <scope>NUCLEOTIDE SEQUENCE [LARGE SCALE GENOMIC DNA]</scope>
</reference>